<feature type="transmembrane region" description="Helical" evidence="7">
    <location>
        <begin position="132"/>
        <end position="148"/>
    </location>
</feature>
<dbReference type="Proteomes" id="UP000070404">
    <property type="component" value="Unassembled WGS sequence"/>
</dbReference>
<feature type="transmembrane region" description="Helical" evidence="7">
    <location>
        <begin position="256"/>
        <end position="277"/>
    </location>
</feature>
<feature type="transmembrane region" description="Helical" evidence="7">
    <location>
        <begin position="67"/>
        <end position="94"/>
    </location>
</feature>
<sequence length="309" mass="33451">MFDRIANFIVSMSGLSGRAAEALNFWIYDSLKISFILFLVIFAVGFLRTYIKPEKVRDYLKGKHSILGYVGAGVLGIVSPFCSCSTIPLFLGFVSAGVPFGMTITFLSVSPMVNEAAVVVLFGVLGWKITSLYILGGVSIGIIGGYTLNKLGFDKYIKEFDIGEQTYCEAEISRKERINRAIKEAKSIVKEIIPYVLIGIGIGAIVHGYIPREIISQNLKGAIAVPGAVLVGVPIYTNIMGVIPVVESLIGKGLPIGTSIAFMMSVAALSIPQFVMLKKVMEKKLITTYVLIISLGILSLGLLFNLFFA</sequence>
<evidence type="ECO:0000313" key="9">
    <source>
        <dbReference type="Proteomes" id="UP000070404"/>
    </source>
</evidence>
<dbReference type="Pfam" id="PF03773">
    <property type="entry name" value="ArsP_1"/>
    <property type="match status" value="1"/>
</dbReference>
<feature type="transmembrane region" description="Helical" evidence="7">
    <location>
        <begin position="222"/>
        <end position="244"/>
    </location>
</feature>
<feature type="transmembrane region" description="Helical" evidence="7">
    <location>
        <begin position="25"/>
        <end position="47"/>
    </location>
</feature>
<dbReference type="PANTHER" id="PTHR42775">
    <property type="entry name" value="PERMEASE RV2963-RELATED"/>
    <property type="match status" value="1"/>
</dbReference>
<keyword evidence="3" id="KW-1003">Cell membrane</keyword>
<evidence type="ECO:0000313" key="8">
    <source>
        <dbReference type="EMBL" id="KXB07057.1"/>
    </source>
</evidence>
<evidence type="ECO:0000256" key="2">
    <source>
        <dbReference type="ARBA" id="ARBA00006386"/>
    </source>
</evidence>
<proteinExistence type="inferred from homology"/>
<comment type="caution">
    <text evidence="8">The sequence shown here is derived from an EMBL/GenBank/DDBJ whole genome shotgun (WGS) entry which is preliminary data.</text>
</comment>
<evidence type="ECO:0000256" key="1">
    <source>
        <dbReference type="ARBA" id="ARBA00004651"/>
    </source>
</evidence>
<keyword evidence="5 7" id="KW-1133">Transmembrane helix</keyword>
<evidence type="ECO:0000256" key="4">
    <source>
        <dbReference type="ARBA" id="ARBA00022692"/>
    </source>
</evidence>
<name>A0A133VKV6_9EURY</name>
<keyword evidence="4 7" id="KW-0812">Transmembrane</keyword>
<dbReference type="GO" id="GO:0005886">
    <property type="term" value="C:plasma membrane"/>
    <property type="evidence" value="ECO:0007669"/>
    <property type="project" value="UniProtKB-SubCell"/>
</dbReference>
<gene>
    <name evidence="8" type="ORF">AKJ52_01015</name>
</gene>
<evidence type="ECO:0000256" key="6">
    <source>
        <dbReference type="ARBA" id="ARBA00023136"/>
    </source>
</evidence>
<feature type="transmembrane region" description="Helical" evidence="7">
    <location>
        <begin position="100"/>
        <end position="125"/>
    </location>
</feature>
<dbReference type="PATRIC" id="fig|1698281.3.peg.58"/>
<accession>A0A133VKV6</accession>
<evidence type="ECO:0000256" key="5">
    <source>
        <dbReference type="ARBA" id="ARBA00022989"/>
    </source>
</evidence>
<feature type="transmembrane region" description="Helical" evidence="7">
    <location>
        <begin position="192"/>
        <end position="210"/>
    </location>
</feature>
<dbReference type="InterPro" id="IPR005524">
    <property type="entry name" value="DUF318"/>
</dbReference>
<evidence type="ECO:0000256" key="3">
    <source>
        <dbReference type="ARBA" id="ARBA00022475"/>
    </source>
</evidence>
<feature type="transmembrane region" description="Helical" evidence="7">
    <location>
        <begin position="289"/>
        <end position="308"/>
    </location>
</feature>
<keyword evidence="6 7" id="KW-0472">Membrane</keyword>
<reference evidence="8 9" key="1">
    <citation type="journal article" date="2016" name="Sci. Rep.">
        <title>Metabolic traits of an uncultured archaeal lineage -MSBL1- from brine pools of the Red Sea.</title>
        <authorList>
            <person name="Mwirichia R."/>
            <person name="Alam I."/>
            <person name="Rashid M."/>
            <person name="Vinu M."/>
            <person name="Ba-Alawi W."/>
            <person name="Anthony Kamau A."/>
            <person name="Kamanda Ngugi D."/>
            <person name="Goker M."/>
            <person name="Klenk H.P."/>
            <person name="Bajic V."/>
            <person name="Stingl U."/>
        </authorList>
    </citation>
    <scope>NUCLEOTIDE SEQUENCE [LARGE SCALE GENOMIC DNA]</scope>
    <source>
        <strain evidence="8">SCGC-AAA382C18</strain>
    </source>
</reference>
<comment type="similarity">
    <text evidence="2">Belongs to the UPF0718 family.</text>
</comment>
<dbReference type="AlphaFoldDB" id="A0A133VKV6"/>
<dbReference type="EMBL" id="LHYF01000012">
    <property type="protein sequence ID" value="KXB07057.1"/>
    <property type="molecule type" value="Genomic_DNA"/>
</dbReference>
<dbReference type="InterPro" id="IPR053166">
    <property type="entry name" value="UPF0718_permease"/>
</dbReference>
<protein>
    <recommendedName>
        <fullName evidence="10">Permease</fullName>
    </recommendedName>
</protein>
<comment type="subcellular location">
    <subcellularLocation>
        <location evidence="1">Cell membrane</location>
        <topology evidence="1">Multi-pass membrane protein</topology>
    </subcellularLocation>
</comment>
<keyword evidence="9" id="KW-1185">Reference proteome</keyword>
<evidence type="ECO:0008006" key="10">
    <source>
        <dbReference type="Google" id="ProtNLM"/>
    </source>
</evidence>
<organism evidence="8 9">
    <name type="scientific">candidate division MSBL1 archaeon SCGC-AAA382C18</name>
    <dbReference type="NCBI Taxonomy" id="1698281"/>
    <lineage>
        <taxon>Archaea</taxon>
        <taxon>Methanobacteriati</taxon>
        <taxon>Methanobacteriota</taxon>
        <taxon>candidate division MSBL1</taxon>
    </lineage>
</organism>
<dbReference type="PANTHER" id="PTHR42775:SF1">
    <property type="entry name" value="PERMEASE RV2963-RELATED"/>
    <property type="match status" value="1"/>
</dbReference>
<evidence type="ECO:0000256" key="7">
    <source>
        <dbReference type="SAM" id="Phobius"/>
    </source>
</evidence>